<dbReference type="EMBL" id="CP022437">
    <property type="protein sequence ID" value="ASN04676.1"/>
    <property type="molecule type" value="Genomic_DNA"/>
</dbReference>
<accession>A0A221MAJ1</accession>
<name>A0A221MAJ1_9BACI</name>
<gene>
    <name evidence="3" type="ORF">CFK40_06435</name>
</gene>
<keyword evidence="4" id="KW-1185">Reference proteome</keyword>
<dbReference type="KEGG" id="vne:CFK40_06435"/>
<reference evidence="3 4" key="1">
    <citation type="journal article" date="2003" name="Int. J. Syst. Evol. Microbiol.">
        <title>Virgibacillus carmonensis sp. nov., Virgibacillus necropolis sp. nov. and Virgibacillus picturae sp. nov., three novel species isolated from deteriorated mural paintings, transfer of the species of the genus salibacillus to Virgibacillus, as Virgibacillus marismortui comb. nov. and Virgibacillus salexigens comb. nov., and emended description of the genus Virgibacillus.</title>
        <authorList>
            <person name="Heyrman J."/>
            <person name="Logan N.A."/>
            <person name="Busse H.J."/>
            <person name="Balcaen A."/>
            <person name="Lebbe L."/>
            <person name="Rodriguez-Diaz M."/>
            <person name="Swings J."/>
            <person name="De Vos P."/>
        </authorList>
    </citation>
    <scope>NUCLEOTIDE SEQUENCE [LARGE SCALE GENOMIC DNA]</scope>
    <source>
        <strain evidence="3 4">LMG 19488</strain>
    </source>
</reference>
<dbReference type="OrthoDB" id="367880at2"/>
<evidence type="ECO:0000256" key="2">
    <source>
        <dbReference type="SAM" id="MobiDB-lite"/>
    </source>
</evidence>
<organism evidence="3 4">
    <name type="scientific">Virgibacillus necropolis</name>
    <dbReference type="NCBI Taxonomy" id="163877"/>
    <lineage>
        <taxon>Bacteria</taxon>
        <taxon>Bacillati</taxon>
        <taxon>Bacillota</taxon>
        <taxon>Bacilli</taxon>
        <taxon>Bacillales</taxon>
        <taxon>Bacillaceae</taxon>
        <taxon>Virgibacillus</taxon>
    </lineage>
</organism>
<dbReference type="AlphaFoldDB" id="A0A221MAJ1"/>
<keyword evidence="1" id="KW-0175">Coiled coil</keyword>
<feature type="coiled-coil region" evidence="1">
    <location>
        <begin position="65"/>
        <end position="101"/>
    </location>
</feature>
<evidence type="ECO:0000313" key="4">
    <source>
        <dbReference type="Proteomes" id="UP000204391"/>
    </source>
</evidence>
<proteinExistence type="predicted"/>
<protein>
    <submittedName>
        <fullName evidence="3">Uncharacterized protein</fullName>
    </submittedName>
</protein>
<sequence>MGKRKKNKAKTPRHRRQNCHGRLQAAPHWIPTFNGKNLVKGYSAHFGVDKMCAVNELEILGYSFNDEYKRKLKDALIQKQKQTKKQKAAEMRKNNEFVDEESNETFAFIAGYTSGGAHFGLTWEEWEQDEGNSNSKKDAVSNIDDENLPF</sequence>
<dbReference type="RefSeq" id="WP_089531527.1">
    <property type="nucleotide sequence ID" value="NZ_CP022437.1"/>
</dbReference>
<feature type="region of interest" description="Disordered" evidence="2">
    <location>
        <begin position="124"/>
        <end position="150"/>
    </location>
</feature>
<evidence type="ECO:0000256" key="1">
    <source>
        <dbReference type="SAM" id="Coils"/>
    </source>
</evidence>
<evidence type="ECO:0000313" key="3">
    <source>
        <dbReference type="EMBL" id="ASN04676.1"/>
    </source>
</evidence>
<dbReference type="Proteomes" id="UP000204391">
    <property type="component" value="Chromosome"/>
</dbReference>